<name>A0A4U1FEZ7_MONMO</name>
<feature type="region of interest" description="Disordered" evidence="1">
    <location>
        <begin position="114"/>
        <end position="140"/>
    </location>
</feature>
<dbReference type="AlphaFoldDB" id="A0A4U1FEZ7"/>
<feature type="region of interest" description="Disordered" evidence="1">
    <location>
        <begin position="1"/>
        <end position="67"/>
    </location>
</feature>
<evidence type="ECO:0000256" key="1">
    <source>
        <dbReference type="SAM" id="MobiDB-lite"/>
    </source>
</evidence>
<gene>
    <name evidence="3" type="ORF">EI555_000284</name>
</gene>
<organism evidence="3 4">
    <name type="scientific">Monodon monoceros</name>
    <name type="common">Narwhal</name>
    <name type="synonym">Ceratodon monodon</name>
    <dbReference type="NCBI Taxonomy" id="40151"/>
    <lineage>
        <taxon>Eukaryota</taxon>
        <taxon>Metazoa</taxon>
        <taxon>Chordata</taxon>
        <taxon>Craniata</taxon>
        <taxon>Vertebrata</taxon>
        <taxon>Euteleostomi</taxon>
        <taxon>Mammalia</taxon>
        <taxon>Eutheria</taxon>
        <taxon>Laurasiatheria</taxon>
        <taxon>Artiodactyla</taxon>
        <taxon>Whippomorpha</taxon>
        <taxon>Cetacea</taxon>
        <taxon>Odontoceti</taxon>
        <taxon>Monodontidae</taxon>
        <taxon>Monodon</taxon>
    </lineage>
</organism>
<proteinExistence type="predicted"/>
<evidence type="ECO:0000313" key="4">
    <source>
        <dbReference type="Proteomes" id="UP000308365"/>
    </source>
</evidence>
<dbReference type="PANTHER" id="PTHR22791">
    <property type="entry name" value="RING-TYPE DOMAIN-CONTAINING PROTEIN"/>
    <property type="match status" value="1"/>
</dbReference>
<dbReference type="Pfam" id="PF15451">
    <property type="entry name" value="DUF4632"/>
    <property type="match status" value="1"/>
</dbReference>
<dbReference type="GO" id="GO:0016567">
    <property type="term" value="P:protein ubiquitination"/>
    <property type="evidence" value="ECO:0007669"/>
    <property type="project" value="TreeGrafter"/>
</dbReference>
<accession>A0A4U1FEZ7</accession>
<comment type="caution">
    <text evidence="3">The sequence shown here is derived from an EMBL/GenBank/DDBJ whole genome shotgun (WGS) entry which is preliminary data.</text>
</comment>
<dbReference type="EMBL" id="RWIC01000184">
    <property type="protein sequence ID" value="TKC47997.1"/>
    <property type="molecule type" value="Genomic_DNA"/>
</dbReference>
<sequence length="185" mass="19598">RRPRVRGGHDAAPGEGAVSSGAGRAGLQHLLPALQPRGPRAPPPPRDGAPAAATRSAPPLAARGDGGGAAARAVSLRHVVMCPFCRTPTLLPRGRVTEVAVNPDLWSRLEATERAAHESNGAGGPVRKSGNGEKGAGPRSARWRELLRPWARVLAPARRWRRPLPSNVLYCPEIKDSAHMTRCTL</sequence>
<feature type="non-terminal residue" evidence="3">
    <location>
        <position position="1"/>
    </location>
</feature>
<evidence type="ECO:0000313" key="3">
    <source>
        <dbReference type="EMBL" id="TKC47997.1"/>
    </source>
</evidence>
<feature type="compositionally biased region" description="Low complexity" evidence="1">
    <location>
        <begin position="48"/>
        <end position="63"/>
    </location>
</feature>
<evidence type="ECO:0000259" key="2">
    <source>
        <dbReference type="Pfam" id="PF15451"/>
    </source>
</evidence>
<dbReference type="PANTHER" id="PTHR22791:SF14">
    <property type="entry name" value="RING FINGER PROTEIN 227"/>
    <property type="match status" value="1"/>
</dbReference>
<dbReference type="GO" id="GO:0061630">
    <property type="term" value="F:ubiquitin protein ligase activity"/>
    <property type="evidence" value="ECO:0007669"/>
    <property type="project" value="TreeGrafter"/>
</dbReference>
<dbReference type="InterPro" id="IPR051435">
    <property type="entry name" value="RING_finger_E3_ubiq-ligases"/>
</dbReference>
<dbReference type="Proteomes" id="UP000308365">
    <property type="component" value="Unassembled WGS sequence"/>
</dbReference>
<feature type="domain" description="DUF4632" evidence="2">
    <location>
        <begin position="114"/>
        <end position="182"/>
    </location>
</feature>
<dbReference type="InterPro" id="IPR027952">
    <property type="entry name" value="DUF4632"/>
</dbReference>
<reference evidence="4" key="1">
    <citation type="journal article" date="2019" name="IScience">
        <title>Narwhal Genome Reveals Long-Term Low Genetic Diversity despite Current Large Abundance Size.</title>
        <authorList>
            <person name="Westbury M.V."/>
            <person name="Petersen B."/>
            <person name="Garde E."/>
            <person name="Heide-Jorgensen M.P."/>
            <person name="Lorenzen E.D."/>
        </authorList>
    </citation>
    <scope>NUCLEOTIDE SEQUENCE [LARGE SCALE GENOMIC DNA]</scope>
</reference>
<protein>
    <recommendedName>
        <fullName evidence="2">DUF4632 domain-containing protein</fullName>
    </recommendedName>
</protein>